<protein>
    <submittedName>
        <fullName evidence="1">Uncharacterized protein</fullName>
    </submittedName>
</protein>
<dbReference type="AlphaFoldDB" id="A0A381WI59"/>
<dbReference type="EMBL" id="UINC01011880">
    <property type="protein sequence ID" value="SVA52159.1"/>
    <property type="molecule type" value="Genomic_DNA"/>
</dbReference>
<evidence type="ECO:0000313" key="1">
    <source>
        <dbReference type="EMBL" id="SVA52159.1"/>
    </source>
</evidence>
<sequence length="22" mass="2467">MSQLGSKLKTLIIGTYILYNPI</sequence>
<organism evidence="1">
    <name type="scientific">marine metagenome</name>
    <dbReference type="NCBI Taxonomy" id="408172"/>
    <lineage>
        <taxon>unclassified sequences</taxon>
        <taxon>metagenomes</taxon>
        <taxon>ecological metagenomes</taxon>
    </lineage>
</organism>
<gene>
    <name evidence="1" type="ORF">METZ01_LOCUS105013</name>
</gene>
<accession>A0A381WI59</accession>
<proteinExistence type="predicted"/>
<reference evidence="1" key="1">
    <citation type="submission" date="2018-05" db="EMBL/GenBank/DDBJ databases">
        <authorList>
            <person name="Lanie J.A."/>
            <person name="Ng W.-L."/>
            <person name="Kazmierczak K.M."/>
            <person name="Andrzejewski T.M."/>
            <person name="Davidsen T.M."/>
            <person name="Wayne K.J."/>
            <person name="Tettelin H."/>
            <person name="Glass J.I."/>
            <person name="Rusch D."/>
            <person name="Podicherti R."/>
            <person name="Tsui H.-C.T."/>
            <person name="Winkler M.E."/>
        </authorList>
    </citation>
    <scope>NUCLEOTIDE SEQUENCE</scope>
</reference>
<name>A0A381WI59_9ZZZZ</name>